<gene>
    <name evidence="2" type="ORF">HanXRQr2_Chr04g0141541</name>
</gene>
<keyword evidence="1" id="KW-0472">Membrane</keyword>
<dbReference type="AlphaFoldDB" id="A0A9K3J3E6"/>
<keyword evidence="1" id="KW-1133">Transmembrane helix</keyword>
<dbReference type="Gramene" id="mRNA:HanXRQr2_Chr04g0141541">
    <property type="protein sequence ID" value="mRNA:HanXRQr2_Chr04g0141541"/>
    <property type="gene ID" value="HanXRQr2_Chr04g0141541"/>
</dbReference>
<sequence length="101" mass="11345">MLSNQLQNGVETAKLIWSRLANAEDGSDAEGDEDGVLRSEGFDAVESLDYEVIENYAYRQEQARRGKLYVWYNVGVKWFFALLIGIGVVIKKPTTTVQEGL</sequence>
<keyword evidence="3" id="KW-1185">Reference proteome</keyword>
<evidence type="ECO:0000313" key="3">
    <source>
        <dbReference type="Proteomes" id="UP000215914"/>
    </source>
</evidence>
<accession>A0A9K3J3E6</accession>
<feature type="transmembrane region" description="Helical" evidence="1">
    <location>
        <begin position="69"/>
        <end position="90"/>
    </location>
</feature>
<evidence type="ECO:0000256" key="1">
    <source>
        <dbReference type="SAM" id="Phobius"/>
    </source>
</evidence>
<dbReference type="OrthoDB" id="1744862at2759"/>
<dbReference type="EMBL" id="MNCJ02000319">
    <property type="protein sequence ID" value="KAF5808093.1"/>
    <property type="molecule type" value="Genomic_DNA"/>
</dbReference>
<reference evidence="2" key="2">
    <citation type="submission" date="2020-06" db="EMBL/GenBank/DDBJ databases">
        <title>Helianthus annuus Genome sequencing and assembly Release 2.</title>
        <authorList>
            <person name="Gouzy J."/>
            <person name="Langlade N."/>
            <person name="Munos S."/>
        </authorList>
    </citation>
    <scope>NUCLEOTIDE SEQUENCE</scope>
    <source>
        <tissue evidence="2">Leaves</tissue>
    </source>
</reference>
<reference evidence="2" key="1">
    <citation type="journal article" date="2017" name="Nature">
        <title>The sunflower genome provides insights into oil metabolism, flowering and Asterid evolution.</title>
        <authorList>
            <person name="Badouin H."/>
            <person name="Gouzy J."/>
            <person name="Grassa C.J."/>
            <person name="Murat F."/>
            <person name="Staton S.E."/>
            <person name="Cottret L."/>
            <person name="Lelandais-Briere C."/>
            <person name="Owens G.L."/>
            <person name="Carrere S."/>
            <person name="Mayjonade B."/>
            <person name="Legrand L."/>
            <person name="Gill N."/>
            <person name="Kane N.C."/>
            <person name="Bowers J.E."/>
            <person name="Hubner S."/>
            <person name="Bellec A."/>
            <person name="Berard A."/>
            <person name="Berges H."/>
            <person name="Blanchet N."/>
            <person name="Boniface M.C."/>
            <person name="Brunel D."/>
            <person name="Catrice O."/>
            <person name="Chaidir N."/>
            <person name="Claudel C."/>
            <person name="Donnadieu C."/>
            <person name="Faraut T."/>
            <person name="Fievet G."/>
            <person name="Helmstetter N."/>
            <person name="King M."/>
            <person name="Knapp S.J."/>
            <person name="Lai Z."/>
            <person name="Le Paslier M.C."/>
            <person name="Lippi Y."/>
            <person name="Lorenzon L."/>
            <person name="Mandel J.R."/>
            <person name="Marage G."/>
            <person name="Marchand G."/>
            <person name="Marquand E."/>
            <person name="Bret-Mestries E."/>
            <person name="Morien E."/>
            <person name="Nambeesan S."/>
            <person name="Nguyen T."/>
            <person name="Pegot-Espagnet P."/>
            <person name="Pouilly N."/>
            <person name="Raftis F."/>
            <person name="Sallet E."/>
            <person name="Schiex T."/>
            <person name="Thomas J."/>
            <person name="Vandecasteele C."/>
            <person name="Vares D."/>
            <person name="Vear F."/>
            <person name="Vautrin S."/>
            <person name="Crespi M."/>
            <person name="Mangin B."/>
            <person name="Burke J.M."/>
            <person name="Salse J."/>
            <person name="Munos S."/>
            <person name="Vincourt P."/>
            <person name="Rieseberg L.H."/>
            <person name="Langlade N.B."/>
        </authorList>
    </citation>
    <scope>NUCLEOTIDE SEQUENCE</scope>
    <source>
        <tissue evidence="2">Leaves</tissue>
    </source>
</reference>
<keyword evidence="1" id="KW-0812">Transmembrane</keyword>
<evidence type="ECO:0000313" key="2">
    <source>
        <dbReference type="EMBL" id="KAF5808093.1"/>
    </source>
</evidence>
<protein>
    <submittedName>
        <fullName evidence="2">Uncharacterized protein</fullName>
    </submittedName>
</protein>
<comment type="caution">
    <text evidence="2">The sequence shown here is derived from an EMBL/GenBank/DDBJ whole genome shotgun (WGS) entry which is preliminary data.</text>
</comment>
<dbReference type="Proteomes" id="UP000215914">
    <property type="component" value="Unassembled WGS sequence"/>
</dbReference>
<proteinExistence type="predicted"/>
<name>A0A9K3J3E6_HELAN</name>
<organism evidence="2 3">
    <name type="scientific">Helianthus annuus</name>
    <name type="common">Common sunflower</name>
    <dbReference type="NCBI Taxonomy" id="4232"/>
    <lineage>
        <taxon>Eukaryota</taxon>
        <taxon>Viridiplantae</taxon>
        <taxon>Streptophyta</taxon>
        <taxon>Embryophyta</taxon>
        <taxon>Tracheophyta</taxon>
        <taxon>Spermatophyta</taxon>
        <taxon>Magnoliopsida</taxon>
        <taxon>eudicotyledons</taxon>
        <taxon>Gunneridae</taxon>
        <taxon>Pentapetalae</taxon>
        <taxon>asterids</taxon>
        <taxon>campanulids</taxon>
        <taxon>Asterales</taxon>
        <taxon>Asteraceae</taxon>
        <taxon>Asteroideae</taxon>
        <taxon>Heliantheae alliance</taxon>
        <taxon>Heliantheae</taxon>
        <taxon>Helianthus</taxon>
    </lineage>
</organism>